<dbReference type="PROSITE" id="PS00455">
    <property type="entry name" value="AMP_BINDING"/>
    <property type="match status" value="1"/>
</dbReference>
<feature type="domain" description="AMP-binding enzyme C-terminal" evidence="2">
    <location>
        <begin position="466"/>
        <end position="541"/>
    </location>
</feature>
<dbReference type="RefSeq" id="WP_386764029.1">
    <property type="nucleotide sequence ID" value="NZ_JBHSTI010000008.1"/>
</dbReference>
<dbReference type="InterPro" id="IPR000873">
    <property type="entry name" value="AMP-dep_synth/lig_dom"/>
</dbReference>
<evidence type="ECO:0000313" key="3">
    <source>
        <dbReference type="EMBL" id="MFC6236982.1"/>
    </source>
</evidence>
<dbReference type="InterPro" id="IPR050237">
    <property type="entry name" value="ATP-dep_AMP-bd_enzyme"/>
</dbReference>
<keyword evidence="4" id="KW-1185">Reference proteome</keyword>
<reference evidence="4" key="1">
    <citation type="journal article" date="2019" name="Int. J. Syst. Evol. Microbiol.">
        <title>The Global Catalogue of Microorganisms (GCM) 10K type strain sequencing project: providing services to taxonomists for standard genome sequencing and annotation.</title>
        <authorList>
            <consortium name="The Broad Institute Genomics Platform"/>
            <consortium name="The Broad Institute Genome Sequencing Center for Infectious Disease"/>
            <person name="Wu L."/>
            <person name="Ma J."/>
        </authorList>
    </citation>
    <scope>NUCLEOTIDE SEQUENCE [LARGE SCALE GENOMIC DNA]</scope>
    <source>
        <strain evidence="4">CGMCC 4.7317</strain>
    </source>
</reference>
<comment type="caution">
    <text evidence="3">The sequence shown here is derived from an EMBL/GenBank/DDBJ whole genome shotgun (WGS) entry which is preliminary data.</text>
</comment>
<dbReference type="PANTHER" id="PTHR43767:SF1">
    <property type="entry name" value="NONRIBOSOMAL PEPTIDE SYNTHASE PES1 (EUROFUNG)-RELATED"/>
    <property type="match status" value="1"/>
</dbReference>
<name>A0ABW1SY81_9ACTN</name>
<dbReference type="SUPFAM" id="SSF56801">
    <property type="entry name" value="Acetyl-CoA synthetase-like"/>
    <property type="match status" value="1"/>
</dbReference>
<evidence type="ECO:0000313" key="4">
    <source>
        <dbReference type="Proteomes" id="UP001596138"/>
    </source>
</evidence>
<sequence length="552" mass="59487">MPQDEDDRPWLPLYPPGVAADVATTDASLVHAWRARVAAAPTAPAVRYFDGVITAQEAEDRSNALAAALQSRGVQRGDRIGVYLQNVPAYPLLLLALWKLGATALVLNPMYRGQELRKLIDDSGACGMVCGDDAVDETRATVAGSTVLWILSSSPRHGQTRDDLRAFGSLDVGPVSPDGDLLALSEEFAGRRAAEPEVGLDDVALLAYTSGTTGPAKGAMNTHGNVLAVVRSYASWLALTPDDVVLAIAPLFHITGAVINCTIALLTGAPLVLAYRFQPEVVLEAFAEHEVTFTIGSITAFNAIYNLPQAGAEQFASVRALYSGGAPIPPSTVERFQERFGVYIHNVYGMTETTSATIAVPLRGRAPVHQPSGTLSVGVPLPGLRARVVDPFGHPVAHGEQGELELSGPQVVPGYWRKPEATEATMPGGRLRTGDGAIMDEQGWIYLVDRLKDQINVSGYKVWPREVEDALYEHPSVNEAAVVGRPDDYQGESVVAYVSLKPGRSADPDELRAFVRERIAPYKCPREVHLVEDLPKTQTGKIRRNVLRDPRD</sequence>
<dbReference type="Pfam" id="PF00501">
    <property type="entry name" value="AMP-binding"/>
    <property type="match status" value="1"/>
</dbReference>
<accession>A0ABW1SY81</accession>
<evidence type="ECO:0000259" key="2">
    <source>
        <dbReference type="Pfam" id="PF13193"/>
    </source>
</evidence>
<dbReference type="EMBL" id="JBHSTI010000008">
    <property type="protein sequence ID" value="MFC6236982.1"/>
    <property type="molecule type" value="Genomic_DNA"/>
</dbReference>
<dbReference type="InterPro" id="IPR042099">
    <property type="entry name" value="ANL_N_sf"/>
</dbReference>
<dbReference type="InterPro" id="IPR025110">
    <property type="entry name" value="AMP-bd_C"/>
</dbReference>
<dbReference type="InterPro" id="IPR020845">
    <property type="entry name" value="AMP-binding_CS"/>
</dbReference>
<dbReference type="PANTHER" id="PTHR43767">
    <property type="entry name" value="LONG-CHAIN-FATTY-ACID--COA LIGASE"/>
    <property type="match status" value="1"/>
</dbReference>
<dbReference type="Proteomes" id="UP001596138">
    <property type="component" value="Unassembled WGS sequence"/>
</dbReference>
<dbReference type="InterPro" id="IPR045851">
    <property type="entry name" value="AMP-bd_C_sf"/>
</dbReference>
<feature type="domain" description="AMP-dependent synthetase/ligase" evidence="1">
    <location>
        <begin position="35"/>
        <end position="416"/>
    </location>
</feature>
<proteinExistence type="predicted"/>
<dbReference type="Gene3D" id="3.30.300.30">
    <property type="match status" value="1"/>
</dbReference>
<protein>
    <submittedName>
        <fullName evidence="3">Class I adenylate-forming enzyme family protein</fullName>
    </submittedName>
</protein>
<dbReference type="Pfam" id="PF13193">
    <property type="entry name" value="AMP-binding_C"/>
    <property type="match status" value="1"/>
</dbReference>
<evidence type="ECO:0000259" key="1">
    <source>
        <dbReference type="Pfam" id="PF00501"/>
    </source>
</evidence>
<dbReference type="Gene3D" id="3.40.50.12780">
    <property type="entry name" value="N-terminal domain of ligase-like"/>
    <property type="match status" value="1"/>
</dbReference>
<gene>
    <name evidence="3" type="ORF">ACFQGU_03780</name>
</gene>
<organism evidence="3 4">
    <name type="scientific">Longivirga aurantiaca</name>
    <dbReference type="NCBI Taxonomy" id="1837743"/>
    <lineage>
        <taxon>Bacteria</taxon>
        <taxon>Bacillati</taxon>
        <taxon>Actinomycetota</taxon>
        <taxon>Actinomycetes</taxon>
        <taxon>Sporichthyales</taxon>
        <taxon>Sporichthyaceae</taxon>
        <taxon>Longivirga</taxon>
    </lineage>
</organism>